<dbReference type="InterPro" id="IPR035929">
    <property type="entry name" value="CoaB-like_sf"/>
</dbReference>
<evidence type="ECO:0000313" key="3">
    <source>
        <dbReference type="Proteomes" id="UP000245802"/>
    </source>
</evidence>
<dbReference type="RefSeq" id="WP_109571469.1">
    <property type="nucleotide sequence ID" value="NZ_CP025958.1"/>
</dbReference>
<dbReference type="Proteomes" id="UP000245802">
    <property type="component" value="Chromosome"/>
</dbReference>
<dbReference type="SUPFAM" id="SSF102645">
    <property type="entry name" value="CoaB-like"/>
    <property type="match status" value="1"/>
</dbReference>
<dbReference type="KEGG" id="gog:C1280_07485"/>
<dbReference type="AlphaFoldDB" id="A0A2Z3H7Z4"/>
<organism evidence="2 3">
    <name type="scientific">Gemmata obscuriglobus</name>
    <dbReference type="NCBI Taxonomy" id="114"/>
    <lineage>
        <taxon>Bacteria</taxon>
        <taxon>Pseudomonadati</taxon>
        <taxon>Planctomycetota</taxon>
        <taxon>Planctomycetia</taxon>
        <taxon>Gemmatales</taxon>
        <taxon>Gemmataceae</taxon>
        <taxon>Gemmata</taxon>
    </lineage>
</organism>
<keyword evidence="3" id="KW-1185">Reference proteome</keyword>
<reference evidence="2 3" key="1">
    <citation type="submission" date="2018-01" db="EMBL/GenBank/DDBJ databases">
        <title>G. obscuriglobus.</title>
        <authorList>
            <person name="Franke J."/>
            <person name="Blomberg W."/>
            <person name="Selmecki A."/>
        </authorList>
    </citation>
    <scope>NUCLEOTIDE SEQUENCE [LARGE SCALE GENOMIC DNA]</scope>
    <source>
        <strain evidence="2 3">DSM 5831</strain>
    </source>
</reference>
<dbReference type="GO" id="GO:0003824">
    <property type="term" value="F:catalytic activity"/>
    <property type="evidence" value="ECO:0007669"/>
    <property type="project" value="UniProtKB-ARBA"/>
</dbReference>
<dbReference type="InterPro" id="IPR007085">
    <property type="entry name" value="DNA/pantothenate-metab_flavo_C"/>
</dbReference>
<name>A0A2Z3H7Z4_9BACT</name>
<gene>
    <name evidence="2" type="ORF">C1280_07485</name>
</gene>
<dbReference type="EMBL" id="CP025958">
    <property type="protein sequence ID" value="AWM42173.1"/>
    <property type="molecule type" value="Genomic_DNA"/>
</dbReference>
<evidence type="ECO:0000313" key="2">
    <source>
        <dbReference type="EMBL" id="AWM42173.1"/>
    </source>
</evidence>
<accession>A0A2Z3H7Z4</accession>
<feature type="domain" description="DNA/pantothenate metabolism flavoprotein C-terminal" evidence="1">
    <location>
        <begin position="2"/>
        <end position="191"/>
    </location>
</feature>
<proteinExistence type="predicted"/>
<sequence length="225" mass="24645">MNVLVTAGNTQTPVDRVRCITNIFSGRTGAQIAATAFDRGHVVTLLTSHPEVLETIGGARPRVAPDWSVRSYRTFDDLERLMAAEITSGRYEAVVHAAAVSDFHVAGVFSYREGQFEDVSAGKVKSSHPELWLKLVPAPKLVDKVRGEWRFGGLLMKFKLEVGVSESELLDIAERSRVQSGADLMTANTLDGMHDWAFVGAGTGGYSKVPRAELSARILERMEKK</sequence>
<dbReference type="Gene3D" id="3.40.50.10300">
    <property type="entry name" value="CoaB-like"/>
    <property type="match status" value="1"/>
</dbReference>
<dbReference type="GO" id="GO:0015937">
    <property type="term" value="P:coenzyme A biosynthetic process"/>
    <property type="evidence" value="ECO:0007669"/>
    <property type="project" value="UniProtKB-ARBA"/>
</dbReference>
<evidence type="ECO:0000259" key="1">
    <source>
        <dbReference type="Pfam" id="PF04127"/>
    </source>
</evidence>
<dbReference type="OrthoDB" id="9802554at2"/>
<protein>
    <submittedName>
        <fullName evidence="2">Bifunctional phosphopantothenoylcysteine decarboxylase/phosphopantothenate synthase</fullName>
    </submittedName>
</protein>
<dbReference type="Pfam" id="PF04127">
    <property type="entry name" value="DFP"/>
    <property type="match status" value="1"/>
</dbReference>